<dbReference type="Proteomes" id="UP001497623">
    <property type="component" value="Unassembled WGS sequence"/>
</dbReference>
<evidence type="ECO:0000313" key="3">
    <source>
        <dbReference type="EMBL" id="CAL4175553.1"/>
    </source>
</evidence>
<dbReference type="InterPro" id="IPR036250">
    <property type="entry name" value="AcylCo_DH-like_C"/>
</dbReference>
<keyword evidence="4" id="KW-1185">Reference proteome</keyword>
<sequence length="99" mass="10719">LLGREEAGVASKQESLVLRILTPVMKMYTAKCSMSISSEGLECFGGQGYIEDTGLPQILRDSQVLPIWEGTSNIMSLDVLRSILKTNGAVLAALYQDVV</sequence>
<feature type="non-terminal residue" evidence="3">
    <location>
        <position position="1"/>
    </location>
</feature>
<evidence type="ECO:0000256" key="1">
    <source>
        <dbReference type="ARBA" id="ARBA00022630"/>
    </source>
</evidence>
<dbReference type="Pfam" id="PF00441">
    <property type="entry name" value="Acyl-CoA_dh_1"/>
    <property type="match status" value="1"/>
</dbReference>
<evidence type="ECO:0000259" key="2">
    <source>
        <dbReference type="Pfam" id="PF00441"/>
    </source>
</evidence>
<keyword evidence="1" id="KW-0285">Flavoprotein</keyword>
<dbReference type="GO" id="GO:0003995">
    <property type="term" value="F:acyl-CoA dehydrogenase activity"/>
    <property type="evidence" value="ECO:0007669"/>
    <property type="project" value="TreeGrafter"/>
</dbReference>
<feature type="non-terminal residue" evidence="3">
    <location>
        <position position="99"/>
    </location>
</feature>
<organism evidence="3 4">
    <name type="scientific">Meganyctiphanes norvegica</name>
    <name type="common">Northern krill</name>
    <name type="synonym">Thysanopoda norvegica</name>
    <dbReference type="NCBI Taxonomy" id="48144"/>
    <lineage>
        <taxon>Eukaryota</taxon>
        <taxon>Metazoa</taxon>
        <taxon>Ecdysozoa</taxon>
        <taxon>Arthropoda</taxon>
        <taxon>Crustacea</taxon>
        <taxon>Multicrustacea</taxon>
        <taxon>Malacostraca</taxon>
        <taxon>Eumalacostraca</taxon>
        <taxon>Eucarida</taxon>
        <taxon>Euphausiacea</taxon>
        <taxon>Euphausiidae</taxon>
        <taxon>Meganyctiphanes</taxon>
    </lineage>
</organism>
<dbReference type="EMBL" id="CAXKWB010054232">
    <property type="protein sequence ID" value="CAL4175553.1"/>
    <property type="molecule type" value="Genomic_DNA"/>
</dbReference>
<dbReference type="PANTHER" id="PTHR42707:SF2">
    <property type="entry name" value="ACD11 DEHYDROGENASE"/>
    <property type="match status" value="1"/>
</dbReference>
<accession>A0AAV2S8W3</accession>
<evidence type="ECO:0000313" key="4">
    <source>
        <dbReference type="Proteomes" id="UP001497623"/>
    </source>
</evidence>
<dbReference type="InterPro" id="IPR009075">
    <property type="entry name" value="AcylCo_DH/oxidase_C"/>
</dbReference>
<dbReference type="Gene3D" id="1.20.140.10">
    <property type="entry name" value="Butyryl-CoA Dehydrogenase, subunit A, domain 3"/>
    <property type="match status" value="1"/>
</dbReference>
<protein>
    <recommendedName>
        <fullName evidence="2">Acyl-CoA dehydrogenase/oxidase C-terminal domain-containing protein</fullName>
    </recommendedName>
</protein>
<gene>
    <name evidence="3" type="ORF">MNOR_LOCUS34655</name>
</gene>
<name>A0AAV2S8W3_MEGNR</name>
<dbReference type="PANTHER" id="PTHR42707">
    <property type="entry name" value="ACYL-COA DEHYDROGENASE"/>
    <property type="match status" value="1"/>
</dbReference>
<dbReference type="AlphaFoldDB" id="A0AAV2S8W3"/>
<proteinExistence type="predicted"/>
<feature type="domain" description="Acyl-CoA dehydrogenase/oxidase C-terminal" evidence="2">
    <location>
        <begin position="19"/>
        <end position="83"/>
    </location>
</feature>
<comment type="caution">
    <text evidence="3">The sequence shown here is derived from an EMBL/GenBank/DDBJ whole genome shotgun (WGS) entry which is preliminary data.</text>
</comment>
<reference evidence="3 4" key="1">
    <citation type="submission" date="2024-05" db="EMBL/GenBank/DDBJ databases">
        <authorList>
            <person name="Wallberg A."/>
        </authorList>
    </citation>
    <scope>NUCLEOTIDE SEQUENCE [LARGE SCALE GENOMIC DNA]</scope>
</reference>
<dbReference type="SUPFAM" id="SSF47203">
    <property type="entry name" value="Acyl-CoA dehydrogenase C-terminal domain-like"/>
    <property type="match status" value="1"/>
</dbReference>
<dbReference type="InterPro" id="IPR052904">
    <property type="entry name" value="Acyl-CoA_dehydrogenase-like"/>
</dbReference>